<accession>A0A8S1J7L2</accession>
<dbReference type="Pfam" id="PF21948">
    <property type="entry name" value="LplA-B_cat"/>
    <property type="match status" value="1"/>
</dbReference>
<dbReference type="Gene3D" id="3.30.930.10">
    <property type="entry name" value="Bira Bifunctional Protein, Domain 2"/>
    <property type="match status" value="1"/>
</dbReference>
<comment type="caution">
    <text evidence="2">The sequence shown here is derived from an EMBL/GenBank/DDBJ whole genome shotgun (WGS) entry which is preliminary data.</text>
</comment>
<organism evidence="2 3">
    <name type="scientific">Ostreobium quekettii</name>
    <dbReference type="NCBI Taxonomy" id="121088"/>
    <lineage>
        <taxon>Eukaryota</taxon>
        <taxon>Viridiplantae</taxon>
        <taxon>Chlorophyta</taxon>
        <taxon>core chlorophytes</taxon>
        <taxon>Ulvophyceae</taxon>
        <taxon>TCBD clade</taxon>
        <taxon>Bryopsidales</taxon>
        <taxon>Ostreobineae</taxon>
        <taxon>Ostreobiaceae</taxon>
        <taxon>Ostreobium</taxon>
    </lineage>
</organism>
<dbReference type="OrthoDB" id="201621at2759"/>
<dbReference type="EMBL" id="CAJHUC010002358">
    <property type="protein sequence ID" value="CAD7703674.1"/>
    <property type="molecule type" value="Genomic_DNA"/>
</dbReference>
<dbReference type="InterPro" id="IPR053264">
    <property type="entry name" value="Lipoate-ligase_2_inactive"/>
</dbReference>
<dbReference type="SUPFAM" id="SSF55681">
    <property type="entry name" value="Class II aaRS and biotin synthetases"/>
    <property type="match status" value="1"/>
</dbReference>
<evidence type="ECO:0000259" key="1">
    <source>
        <dbReference type="PROSITE" id="PS51733"/>
    </source>
</evidence>
<gene>
    <name evidence="2" type="ORF">OSTQU699_LOCUS9031</name>
</gene>
<feature type="domain" description="BPL/LPL catalytic" evidence="1">
    <location>
        <begin position="1"/>
        <end position="167"/>
    </location>
</feature>
<proteinExistence type="predicted"/>
<reference evidence="2" key="1">
    <citation type="submission" date="2020-12" db="EMBL/GenBank/DDBJ databases">
        <authorList>
            <person name="Iha C."/>
        </authorList>
    </citation>
    <scope>NUCLEOTIDE SEQUENCE</scope>
</reference>
<protein>
    <recommendedName>
        <fullName evidence="1">BPL/LPL catalytic domain-containing protein</fullName>
    </recommendedName>
</protein>
<dbReference type="InterPro" id="IPR004143">
    <property type="entry name" value="BPL_LPL_catalytic"/>
</dbReference>
<sequence length="200" mass="22928">MGLSGKMEEHLHTSQVREMGIPVIKRFSGGGTVVVDEGTVFATLVFQADCVPDVECYPKPVMRWTEDLYGPVFLPFGNFELHEQDYTFGSLKFGGNAQAITKQRWLHHTSFLWNYNENLMALLKAPERQPAYRQKRSHEEFLCRLKDHMPSKTGLMDGICAALERKGYVLQVKPHQDNLSRHRNVAQMQSCVCATVLQWR</sequence>
<keyword evidence="3" id="KW-1185">Reference proteome</keyword>
<dbReference type="InterPro" id="IPR045864">
    <property type="entry name" value="aa-tRNA-synth_II/BPL/LPL"/>
</dbReference>
<evidence type="ECO:0000313" key="3">
    <source>
        <dbReference type="Proteomes" id="UP000708148"/>
    </source>
</evidence>
<name>A0A8S1J7L2_9CHLO</name>
<dbReference type="AlphaFoldDB" id="A0A8S1J7L2"/>
<dbReference type="Proteomes" id="UP000708148">
    <property type="component" value="Unassembled WGS sequence"/>
</dbReference>
<dbReference type="PANTHER" id="PTHR43506">
    <property type="entry name" value="BIOTIN/LIPOATE A/B PROTEIN LIGASE FAMILY"/>
    <property type="match status" value="1"/>
</dbReference>
<dbReference type="PANTHER" id="PTHR43506:SF1">
    <property type="entry name" value="BPL_LPL CATALYTIC DOMAIN-CONTAINING PROTEIN"/>
    <property type="match status" value="1"/>
</dbReference>
<dbReference type="PROSITE" id="PS51733">
    <property type="entry name" value="BPL_LPL_CATALYTIC"/>
    <property type="match status" value="1"/>
</dbReference>
<evidence type="ECO:0000313" key="2">
    <source>
        <dbReference type="EMBL" id="CAD7703674.1"/>
    </source>
</evidence>